<sequence>MLGKIGVHSWISHPGYLELHEFLYPQDHQEPLNYLEPTPSKNPSSRKVRDETLKRTFDNIDKGSREDLYSEKRYPIISRFNLDSKTNYIYLNDPKASEENVVDIIDGCSLYSKVPAALDEGLLGQAIQLTSFFSSSFKIYPEPEKAFDLLVKCIELADKYISSKKKHQSLSSESEQTLSNTNTTASLAESQGHSHNDLSTEGLDKVINAMARLLENLRAYLNPLYFYEMLTPLFKTIPFGAIPPKRYPIKMNLWQWIELLGRLQTETSDAPSTLAISSGQLLAVLVAILHDDFKTKGRPQIKSSMLVQLLPGTGFFPCTKLEQALDGLQYCKFKSSSGQAWISAMFHLQYLLVLLSHANIASADAIRYLTHGHYLWTDSLYSKRRFLQSIISLPFKCQLIDFALKESFTALYKDNARGWIGWKCLKDGHLKVDFEQMLAIVMKRIAPNVKVQLEVRVTRNSQQINSETANLVHAELEHHIRMLHMLIFSYFFYRSKTHHPTNQPDHYKDLQLSPIMDELRTSLHELGQSLPSVEKFLATSLKVKPTLAQQFSTLLENFPFSPIYIDQLIVD</sequence>
<organism evidence="1 2">
    <name type="scientific">Entomophthora muscae</name>
    <dbReference type="NCBI Taxonomy" id="34485"/>
    <lineage>
        <taxon>Eukaryota</taxon>
        <taxon>Fungi</taxon>
        <taxon>Fungi incertae sedis</taxon>
        <taxon>Zoopagomycota</taxon>
        <taxon>Entomophthoromycotina</taxon>
        <taxon>Entomophthoromycetes</taxon>
        <taxon>Entomophthorales</taxon>
        <taxon>Entomophthoraceae</taxon>
        <taxon>Entomophthora</taxon>
    </lineage>
</organism>
<protein>
    <submittedName>
        <fullName evidence="1">Uncharacterized protein</fullName>
    </submittedName>
</protein>
<dbReference type="Proteomes" id="UP001165960">
    <property type="component" value="Unassembled WGS sequence"/>
</dbReference>
<dbReference type="EMBL" id="QTSX02000743">
    <property type="protein sequence ID" value="KAJ9085836.1"/>
    <property type="molecule type" value="Genomic_DNA"/>
</dbReference>
<evidence type="ECO:0000313" key="2">
    <source>
        <dbReference type="Proteomes" id="UP001165960"/>
    </source>
</evidence>
<proteinExistence type="predicted"/>
<reference evidence="1" key="1">
    <citation type="submission" date="2022-04" db="EMBL/GenBank/DDBJ databases">
        <title>Genome of the entomopathogenic fungus Entomophthora muscae.</title>
        <authorList>
            <person name="Elya C."/>
            <person name="Lovett B.R."/>
            <person name="Lee E."/>
            <person name="Macias A.M."/>
            <person name="Hajek A.E."/>
            <person name="De Bivort B.L."/>
            <person name="Kasson M.T."/>
            <person name="De Fine Licht H.H."/>
            <person name="Stajich J.E."/>
        </authorList>
    </citation>
    <scope>NUCLEOTIDE SEQUENCE</scope>
    <source>
        <strain evidence="1">Berkeley</strain>
    </source>
</reference>
<comment type="caution">
    <text evidence="1">The sequence shown here is derived from an EMBL/GenBank/DDBJ whole genome shotgun (WGS) entry which is preliminary data.</text>
</comment>
<keyword evidence="2" id="KW-1185">Reference proteome</keyword>
<accession>A0ACC2UGG1</accession>
<gene>
    <name evidence="1" type="ORF">DSO57_1010176</name>
</gene>
<name>A0ACC2UGG1_9FUNG</name>
<evidence type="ECO:0000313" key="1">
    <source>
        <dbReference type="EMBL" id="KAJ9085836.1"/>
    </source>
</evidence>